<dbReference type="SMART" id="SM00020">
    <property type="entry name" value="Tryp_SPc"/>
    <property type="match status" value="1"/>
</dbReference>
<evidence type="ECO:0000256" key="4">
    <source>
        <dbReference type="ARBA" id="ARBA00024195"/>
    </source>
</evidence>
<evidence type="ECO:0000256" key="5">
    <source>
        <dbReference type="SAM" id="SignalP"/>
    </source>
</evidence>
<dbReference type="Proteomes" id="UP000708208">
    <property type="component" value="Unassembled WGS sequence"/>
</dbReference>
<dbReference type="InterPro" id="IPR018114">
    <property type="entry name" value="TRYPSIN_HIS"/>
</dbReference>
<protein>
    <recommendedName>
        <fullName evidence="6">Peptidase S1 domain-containing protein</fullName>
    </recommendedName>
</protein>
<sequence length="398" mass="44326">MFYIKGIALLLLFQVRCYSTGLMIAGKGLEIATTSKILEVATTNKVPEVATTNKVLEVSTTNKVLEVVTTTMNTPEEFELSRSDPELQPDVHELSVDPKADFRSHYNFDLLPGFNECGLSWDMSQKKNQTRKKRIVGGKLAKLGKYPWLGRLELYEGGSGNSSERCGSSLINSRYILTAAHCVTRIPSGHSVSKVAFGPVDIRKNRECITGKDNACTEKKRYEIEDVIIHEDYITGSLLNDIALVRLTEPVKFDSFVSPVCLPRDESLLKKWTNSKITVAGYGRSNGDDDNKTHYPNLMHELDLPLVSRNECETYYRRRTGPLDKSRFCAGGEPEKGDCRGDSGGPLMKNLPVEEIGGAKRIVQFGLVSYGHCALEGVPGGYINILYYMPWILDNIEP</sequence>
<comment type="caution">
    <text evidence="7">The sequence shown here is derived from an EMBL/GenBank/DDBJ whole genome shotgun (WGS) entry which is preliminary data.</text>
</comment>
<reference evidence="7" key="1">
    <citation type="submission" date="2021-06" db="EMBL/GenBank/DDBJ databases">
        <authorList>
            <person name="Hodson N. C."/>
            <person name="Mongue J. A."/>
            <person name="Jaron S. K."/>
        </authorList>
    </citation>
    <scope>NUCLEOTIDE SEQUENCE</scope>
</reference>
<feature type="domain" description="Peptidase S1" evidence="6">
    <location>
        <begin position="135"/>
        <end position="397"/>
    </location>
</feature>
<dbReference type="GO" id="GO:0004252">
    <property type="term" value="F:serine-type endopeptidase activity"/>
    <property type="evidence" value="ECO:0007669"/>
    <property type="project" value="InterPro"/>
</dbReference>
<dbReference type="AlphaFoldDB" id="A0A8J2PY15"/>
<feature type="chain" id="PRO_5035154822" description="Peptidase S1 domain-containing protein" evidence="5">
    <location>
        <begin position="20"/>
        <end position="398"/>
    </location>
</feature>
<evidence type="ECO:0000256" key="1">
    <source>
        <dbReference type="ARBA" id="ARBA00022729"/>
    </source>
</evidence>
<name>A0A8J2PY15_9HEXA</name>
<keyword evidence="2" id="KW-1015">Disulfide bond</keyword>
<comment type="similarity">
    <text evidence="4">Belongs to the peptidase S1 family. CLIP subfamily.</text>
</comment>
<evidence type="ECO:0000313" key="7">
    <source>
        <dbReference type="EMBL" id="CAG7837794.1"/>
    </source>
</evidence>
<dbReference type="FunFam" id="2.40.10.10:FF:000028">
    <property type="entry name" value="Serine protease easter"/>
    <property type="match status" value="1"/>
</dbReference>
<accession>A0A8J2PY15</accession>
<feature type="signal peptide" evidence="5">
    <location>
        <begin position="1"/>
        <end position="19"/>
    </location>
</feature>
<evidence type="ECO:0000256" key="2">
    <source>
        <dbReference type="ARBA" id="ARBA00023157"/>
    </source>
</evidence>
<gene>
    <name evidence="7" type="ORF">AFUS01_LOCUS46851</name>
</gene>
<proteinExistence type="inferred from homology"/>
<dbReference type="OrthoDB" id="547031at2759"/>
<dbReference type="InterPro" id="IPR051487">
    <property type="entry name" value="Ser/Thr_Proteases_Immune/Dev"/>
</dbReference>
<dbReference type="InterPro" id="IPR001254">
    <property type="entry name" value="Trypsin_dom"/>
</dbReference>
<organism evidence="7 8">
    <name type="scientific">Allacma fusca</name>
    <dbReference type="NCBI Taxonomy" id="39272"/>
    <lineage>
        <taxon>Eukaryota</taxon>
        <taxon>Metazoa</taxon>
        <taxon>Ecdysozoa</taxon>
        <taxon>Arthropoda</taxon>
        <taxon>Hexapoda</taxon>
        <taxon>Collembola</taxon>
        <taxon>Symphypleona</taxon>
        <taxon>Sminthuridae</taxon>
        <taxon>Allacma</taxon>
    </lineage>
</organism>
<keyword evidence="8" id="KW-1185">Reference proteome</keyword>
<dbReference type="PANTHER" id="PTHR24256">
    <property type="entry name" value="TRYPTASE-RELATED"/>
    <property type="match status" value="1"/>
</dbReference>
<dbReference type="PROSITE" id="PS00134">
    <property type="entry name" value="TRYPSIN_HIS"/>
    <property type="match status" value="1"/>
</dbReference>
<dbReference type="CDD" id="cd00190">
    <property type="entry name" value="Tryp_SPc"/>
    <property type="match status" value="1"/>
</dbReference>
<keyword evidence="1 5" id="KW-0732">Signal</keyword>
<keyword evidence="3" id="KW-0325">Glycoprotein</keyword>
<dbReference type="Pfam" id="PF00089">
    <property type="entry name" value="Trypsin"/>
    <property type="match status" value="1"/>
</dbReference>
<evidence type="ECO:0000256" key="3">
    <source>
        <dbReference type="ARBA" id="ARBA00023180"/>
    </source>
</evidence>
<evidence type="ECO:0000313" key="8">
    <source>
        <dbReference type="Proteomes" id="UP000708208"/>
    </source>
</evidence>
<dbReference type="PROSITE" id="PS50240">
    <property type="entry name" value="TRYPSIN_DOM"/>
    <property type="match status" value="1"/>
</dbReference>
<dbReference type="EMBL" id="CAJVCH010571540">
    <property type="protein sequence ID" value="CAG7837794.1"/>
    <property type="molecule type" value="Genomic_DNA"/>
</dbReference>
<dbReference type="GO" id="GO:0006508">
    <property type="term" value="P:proteolysis"/>
    <property type="evidence" value="ECO:0007669"/>
    <property type="project" value="InterPro"/>
</dbReference>
<evidence type="ECO:0000259" key="6">
    <source>
        <dbReference type="PROSITE" id="PS50240"/>
    </source>
</evidence>